<gene>
    <name evidence="2" type="ORF">CLV55_106116</name>
</gene>
<accession>A0A328YGC6</accession>
<dbReference type="AlphaFoldDB" id="A0A328YGC6"/>
<keyword evidence="1" id="KW-0732">Signal</keyword>
<dbReference type="RefSeq" id="WP_112113226.1">
    <property type="nucleotide sequence ID" value="NZ_QLSZ01000006.1"/>
</dbReference>
<proteinExistence type="predicted"/>
<dbReference type="Proteomes" id="UP000248840">
    <property type="component" value="Unassembled WGS sequence"/>
</dbReference>
<comment type="caution">
    <text evidence="2">The sequence shown here is derived from an EMBL/GenBank/DDBJ whole genome shotgun (WGS) entry which is preliminary data.</text>
</comment>
<protein>
    <submittedName>
        <fullName evidence="2">Putative repeat protein (TIGR03806 family)</fullName>
    </submittedName>
</protein>
<feature type="chain" id="PRO_5016298702" evidence="1">
    <location>
        <begin position="27"/>
        <end position="361"/>
    </location>
</feature>
<name>A0A328YGC6_9FLAO</name>
<dbReference type="PROSITE" id="PS51257">
    <property type="entry name" value="PROKAR_LIPOPROTEIN"/>
    <property type="match status" value="1"/>
</dbReference>
<reference evidence="2 3" key="1">
    <citation type="submission" date="2018-06" db="EMBL/GenBank/DDBJ databases">
        <title>Genomic Encyclopedia of Archaeal and Bacterial Type Strains, Phase II (KMG-II): from individual species to whole genera.</title>
        <authorList>
            <person name="Goeker M."/>
        </authorList>
    </citation>
    <scope>NUCLEOTIDE SEQUENCE [LARGE SCALE GENOMIC DNA]</scope>
    <source>
        <strain evidence="2 3">DSM 25663</strain>
    </source>
</reference>
<evidence type="ECO:0000313" key="2">
    <source>
        <dbReference type="EMBL" id="RAR71765.1"/>
    </source>
</evidence>
<evidence type="ECO:0000313" key="3">
    <source>
        <dbReference type="Proteomes" id="UP000248840"/>
    </source>
</evidence>
<keyword evidence="3" id="KW-1185">Reference proteome</keyword>
<sequence>MFFVKLNRVIWIVLFTISLGSCSSSNEEYVAVPQTPVNIDLALVPYQKLSEYHFFEGELKNLSPVYGVLPYRPASELFTDYALKKRFVFIPKGVKASYNGAENSLNFPIGTALIKTFFYANTLPNLTTRIIETRIMIRRANGWIFAEYVWNDDQTEAYLQTQGSQTAISWKDENNIIKQINYKIPSPVVDCKRCHGAINGSRFPIGLKPQNLNYSFPYSDGEKNQLTKFIEVGFLEDNVPSTIESVVDYNDVSKPLNLRVRSYFDANCSHCHTDQGEADVFDLRFAYTKTIDPQEMGVGVPAQHFVPGYNGRIVQPNNVGQSILYYRVNTQTDTYYMMPPLGRTITHKEGVQLIEQWINSF</sequence>
<dbReference type="EMBL" id="QLSZ01000006">
    <property type="protein sequence ID" value="RAR71765.1"/>
    <property type="molecule type" value="Genomic_DNA"/>
</dbReference>
<evidence type="ECO:0000256" key="1">
    <source>
        <dbReference type="SAM" id="SignalP"/>
    </source>
</evidence>
<dbReference type="OrthoDB" id="338827at2"/>
<feature type="signal peptide" evidence="1">
    <location>
        <begin position="1"/>
        <end position="26"/>
    </location>
</feature>
<organism evidence="2 3">
    <name type="scientific">Flavobacterium aciduliphilum</name>
    <dbReference type="NCBI Taxonomy" id="1101402"/>
    <lineage>
        <taxon>Bacteria</taxon>
        <taxon>Pseudomonadati</taxon>
        <taxon>Bacteroidota</taxon>
        <taxon>Flavobacteriia</taxon>
        <taxon>Flavobacteriales</taxon>
        <taxon>Flavobacteriaceae</taxon>
        <taxon>Flavobacterium</taxon>
    </lineage>
</organism>